<dbReference type="OrthoDB" id="5296580at2"/>
<proteinExistence type="predicted"/>
<dbReference type="PROSITE" id="PS51257">
    <property type="entry name" value="PROKAR_LIPOPROTEIN"/>
    <property type="match status" value="1"/>
</dbReference>
<protein>
    <submittedName>
        <fullName evidence="1">Type IV pilus assembly protein PilP</fullName>
    </submittedName>
</protein>
<comment type="caution">
    <text evidence="1">The sequence shown here is derived from an EMBL/GenBank/DDBJ whole genome shotgun (WGS) entry which is preliminary data.</text>
</comment>
<dbReference type="PIRSF" id="PIRSF016481">
    <property type="entry name" value="Pilus_assembly_PilP"/>
    <property type="match status" value="1"/>
</dbReference>
<name>A0A318SMX9_9BURK</name>
<dbReference type="AlphaFoldDB" id="A0A318SMX9"/>
<dbReference type="InterPro" id="IPR007446">
    <property type="entry name" value="PilP"/>
</dbReference>
<evidence type="ECO:0000313" key="1">
    <source>
        <dbReference type="EMBL" id="PYE78253.1"/>
    </source>
</evidence>
<evidence type="ECO:0000313" key="2">
    <source>
        <dbReference type="Proteomes" id="UP000247540"/>
    </source>
</evidence>
<gene>
    <name evidence="1" type="ORF">DFQ15_10842</name>
</gene>
<dbReference type="Gene3D" id="2.30.30.830">
    <property type="match status" value="1"/>
</dbReference>
<keyword evidence="2" id="KW-1185">Reference proteome</keyword>
<sequence length="179" mass="20171">MMRNFGWLAVCTALLGGCAGSGQEEIQAWMNEQKVQTRPRITPLTEPKQFTPQDYTQQNTVDPFNVEKLTQALRRDSSRSTANETLITPEMQRRKEPLEAFPLDAMAMVGSMVKAGQPVGLVRANNLLYQVRAGEYLGQNFGRVLKITETEITLREIVPDATGDWVERVTSLQLQERSK</sequence>
<accession>A0A318SMX9</accession>
<reference evidence="1 2" key="1">
    <citation type="submission" date="2018-06" db="EMBL/GenBank/DDBJ databases">
        <title>Genomic Encyclopedia of Type Strains, Phase III (KMG-III): the genomes of soil and plant-associated and newly described type strains.</title>
        <authorList>
            <person name="Whitman W."/>
        </authorList>
    </citation>
    <scope>NUCLEOTIDE SEQUENCE [LARGE SCALE GENOMIC DNA]</scope>
    <source>
        <strain evidence="1 2">CECT 7646</strain>
    </source>
</reference>
<organism evidence="1 2">
    <name type="scientific">Xylophilus ampelinus</name>
    <dbReference type="NCBI Taxonomy" id="54067"/>
    <lineage>
        <taxon>Bacteria</taxon>
        <taxon>Pseudomonadati</taxon>
        <taxon>Pseudomonadota</taxon>
        <taxon>Betaproteobacteria</taxon>
        <taxon>Burkholderiales</taxon>
        <taxon>Xylophilus</taxon>
    </lineage>
</organism>
<dbReference type="RefSeq" id="WP_110465311.1">
    <property type="nucleotide sequence ID" value="NZ_JAMOFZ010000008.1"/>
</dbReference>
<dbReference type="Proteomes" id="UP000247540">
    <property type="component" value="Unassembled WGS sequence"/>
</dbReference>
<dbReference type="Pfam" id="PF04351">
    <property type="entry name" value="PilP"/>
    <property type="match status" value="1"/>
</dbReference>
<dbReference type="EMBL" id="QJTC01000008">
    <property type="protein sequence ID" value="PYE78253.1"/>
    <property type="molecule type" value="Genomic_DNA"/>
</dbReference>